<keyword evidence="2" id="KW-0614">Plasmid</keyword>
<gene>
    <name evidence="2" type="ordered locus">Rleg_5286</name>
</gene>
<name>C6B5Y4_RHILS</name>
<protein>
    <submittedName>
        <fullName evidence="2">Uncharacterized protein</fullName>
    </submittedName>
</protein>
<sequence length="104" mass="11298">MFGVDGGPVKSPFPLGDGYCCNPVADEVHEAIDAEQEDETCDGNGMKAGQRGSKGNEACEVTEIDGDFISSSHCRRVSNNGVPQRNIREQAIDRPMPFRLQLMP</sequence>
<evidence type="ECO:0000313" key="2">
    <source>
        <dbReference type="EMBL" id="ACS59492.1"/>
    </source>
</evidence>
<reference evidence="2 3" key="1">
    <citation type="journal article" date="2010" name="Stand. Genomic Sci.">
        <title>Complete genome sequence of Rhizobium leguminosarum bv. trifolii strain WSM1325, an effective microsymbiont of annual Mediterranean clovers.</title>
        <authorList>
            <person name="Reeve W."/>
            <person name="O'Hara G."/>
            <person name="Chain P."/>
            <person name="Ardley J."/>
            <person name="Brau L."/>
            <person name="Nandesena K."/>
            <person name="Tiwari R."/>
            <person name="Copeland A."/>
            <person name="Nolan M."/>
            <person name="Han C."/>
            <person name="Brettin T."/>
            <person name="Land M."/>
            <person name="Ovchinikova G."/>
            <person name="Ivanova N."/>
            <person name="Mavromatis K."/>
            <person name="Markowitz V."/>
            <person name="Kyrpides N."/>
            <person name="Melino V."/>
            <person name="Denton M."/>
            <person name="Yates R."/>
            <person name="Howieson J."/>
        </authorList>
    </citation>
    <scope>NUCLEOTIDE SEQUENCE [LARGE SCALE GENOMIC DNA]</scope>
    <source>
        <strain evidence="2 3">WSM1325</strain>
        <plasmid evidence="3">Plasmid pR132501</plasmid>
    </source>
</reference>
<organism evidence="2 3">
    <name type="scientific">Rhizobium leguminosarum bv. trifolii (strain WSM1325)</name>
    <dbReference type="NCBI Taxonomy" id="395491"/>
    <lineage>
        <taxon>Bacteria</taxon>
        <taxon>Pseudomonadati</taxon>
        <taxon>Pseudomonadota</taxon>
        <taxon>Alphaproteobacteria</taxon>
        <taxon>Hyphomicrobiales</taxon>
        <taxon>Rhizobiaceae</taxon>
        <taxon>Rhizobium/Agrobacterium group</taxon>
        <taxon>Rhizobium</taxon>
    </lineage>
</organism>
<evidence type="ECO:0000256" key="1">
    <source>
        <dbReference type="SAM" id="MobiDB-lite"/>
    </source>
</evidence>
<proteinExistence type="predicted"/>
<dbReference type="KEGG" id="rlg:Rleg_5286"/>
<dbReference type="HOGENOM" id="CLU_2247931_0_0_5"/>
<dbReference type="Proteomes" id="UP000002256">
    <property type="component" value="Plasmid pR132501"/>
</dbReference>
<dbReference type="EMBL" id="CP001623">
    <property type="protein sequence ID" value="ACS59492.1"/>
    <property type="molecule type" value="Genomic_DNA"/>
</dbReference>
<geneLocation type="plasmid" evidence="2 3">
    <name>pR132501</name>
</geneLocation>
<evidence type="ECO:0000313" key="3">
    <source>
        <dbReference type="Proteomes" id="UP000002256"/>
    </source>
</evidence>
<dbReference type="AlphaFoldDB" id="C6B5Y4"/>
<accession>C6B5Y4</accession>
<feature type="region of interest" description="Disordered" evidence="1">
    <location>
        <begin position="35"/>
        <end position="56"/>
    </location>
</feature>